<reference evidence="9 10" key="1">
    <citation type="submission" date="2019-07" db="EMBL/GenBank/DDBJ databases">
        <title>Ln-dependent methylotrophs.</title>
        <authorList>
            <person name="Tani A."/>
        </authorList>
    </citation>
    <scope>NUCLEOTIDE SEQUENCE [LARGE SCALE GENOMIC DNA]</scope>
    <source>
        <strain evidence="9 10">SM12</strain>
    </source>
</reference>
<dbReference type="GO" id="GO:0046872">
    <property type="term" value="F:metal ion binding"/>
    <property type="evidence" value="ECO:0007669"/>
    <property type="project" value="UniProtKB-KW"/>
</dbReference>
<gene>
    <name evidence="9" type="ORF">FNA46_17080</name>
</gene>
<dbReference type="Gene3D" id="3.90.550.10">
    <property type="entry name" value="Spore Coat Polysaccharide Biosynthesis Protein SpsA, Chain A"/>
    <property type="match status" value="1"/>
</dbReference>
<evidence type="ECO:0000256" key="7">
    <source>
        <dbReference type="ARBA" id="ARBA00023150"/>
    </source>
</evidence>
<evidence type="ECO:0000256" key="1">
    <source>
        <dbReference type="ARBA" id="ARBA00022490"/>
    </source>
</evidence>
<dbReference type="Pfam" id="PF12804">
    <property type="entry name" value="NTP_transf_3"/>
    <property type="match status" value="1"/>
</dbReference>
<dbReference type="GO" id="GO:1902758">
    <property type="term" value="P:bis(molybdopterin guanine dinucleotide)molybdenum biosynthetic process"/>
    <property type="evidence" value="ECO:0007669"/>
    <property type="project" value="TreeGrafter"/>
</dbReference>
<evidence type="ECO:0000256" key="4">
    <source>
        <dbReference type="ARBA" id="ARBA00022741"/>
    </source>
</evidence>
<dbReference type="InterPro" id="IPR013482">
    <property type="entry name" value="Molybde_CF_guanTrfase"/>
</dbReference>
<evidence type="ECO:0000313" key="10">
    <source>
        <dbReference type="Proteomes" id="UP000316801"/>
    </source>
</evidence>
<dbReference type="AlphaFoldDB" id="A0A549T4T6"/>
<sequence length="196" mass="20890">MGQNKADVLLGPKTLLAHVVDRIRPQVSTLALNVAEDAFGDIKDDGRGTALPRVPDTLPGRRGPLAGILAAMRHTAASHPHVTHVLTVPVDSPFLPGDLMARFAEVATTSEAIAIASSDGNLHPVCGLWPVSLADTLQTFLEGPDEPRVKGFLEGQKTSVVDFELSVTALGPLDPFLNVNTPDDLETARRFLETHP</sequence>
<dbReference type="GO" id="GO:0016779">
    <property type="term" value="F:nucleotidyltransferase activity"/>
    <property type="evidence" value="ECO:0007669"/>
    <property type="project" value="UniProtKB-KW"/>
</dbReference>
<evidence type="ECO:0000259" key="8">
    <source>
        <dbReference type="Pfam" id="PF12804"/>
    </source>
</evidence>
<keyword evidence="6" id="KW-0342">GTP-binding</keyword>
<name>A0A549T4T6_9HYPH</name>
<evidence type="ECO:0000256" key="2">
    <source>
        <dbReference type="ARBA" id="ARBA00022679"/>
    </source>
</evidence>
<evidence type="ECO:0000256" key="3">
    <source>
        <dbReference type="ARBA" id="ARBA00022723"/>
    </source>
</evidence>
<evidence type="ECO:0000313" key="9">
    <source>
        <dbReference type="EMBL" id="TRL36896.1"/>
    </source>
</evidence>
<keyword evidence="4" id="KW-0547">Nucleotide-binding</keyword>
<keyword evidence="10" id="KW-1185">Reference proteome</keyword>
<keyword evidence="5" id="KW-0460">Magnesium</keyword>
<dbReference type="InterPro" id="IPR025877">
    <property type="entry name" value="MobA-like_NTP_Trfase"/>
</dbReference>
<dbReference type="GO" id="GO:0005525">
    <property type="term" value="F:GTP binding"/>
    <property type="evidence" value="ECO:0007669"/>
    <property type="project" value="UniProtKB-KW"/>
</dbReference>
<dbReference type="EMBL" id="VJMG01000048">
    <property type="protein sequence ID" value="TRL36896.1"/>
    <property type="molecule type" value="Genomic_DNA"/>
</dbReference>
<dbReference type="Proteomes" id="UP000316801">
    <property type="component" value="Unassembled WGS sequence"/>
</dbReference>
<keyword evidence="2 9" id="KW-0808">Transferase</keyword>
<keyword evidence="9" id="KW-0548">Nucleotidyltransferase</keyword>
<accession>A0A549T4T6</accession>
<feature type="domain" description="MobA-like NTP transferase" evidence="8">
    <location>
        <begin position="1"/>
        <end position="142"/>
    </location>
</feature>
<dbReference type="PANTHER" id="PTHR19136:SF81">
    <property type="entry name" value="MOLYBDENUM COFACTOR GUANYLYLTRANSFERASE"/>
    <property type="match status" value="1"/>
</dbReference>
<evidence type="ECO:0000256" key="5">
    <source>
        <dbReference type="ARBA" id="ARBA00022842"/>
    </source>
</evidence>
<dbReference type="InterPro" id="IPR029044">
    <property type="entry name" value="Nucleotide-diphossugar_trans"/>
</dbReference>
<dbReference type="CDD" id="cd02503">
    <property type="entry name" value="MobA"/>
    <property type="match status" value="1"/>
</dbReference>
<proteinExistence type="predicted"/>
<keyword evidence="3" id="KW-0479">Metal-binding</keyword>
<evidence type="ECO:0000256" key="6">
    <source>
        <dbReference type="ARBA" id="ARBA00023134"/>
    </source>
</evidence>
<dbReference type="SUPFAM" id="SSF53448">
    <property type="entry name" value="Nucleotide-diphospho-sugar transferases"/>
    <property type="match status" value="1"/>
</dbReference>
<keyword evidence="1" id="KW-0963">Cytoplasm</keyword>
<protein>
    <submittedName>
        <fullName evidence="9">Molybdenum cofactor guanylyltransferase MobA</fullName>
    </submittedName>
</protein>
<comment type="caution">
    <text evidence="9">The sequence shown here is derived from an EMBL/GenBank/DDBJ whole genome shotgun (WGS) entry which is preliminary data.</text>
</comment>
<organism evidence="9 10">
    <name type="scientific">Rhizobium straminoryzae</name>
    <dbReference type="NCBI Taxonomy" id="1387186"/>
    <lineage>
        <taxon>Bacteria</taxon>
        <taxon>Pseudomonadati</taxon>
        <taxon>Pseudomonadota</taxon>
        <taxon>Alphaproteobacteria</taxon>
        <taxon>Hyphomicrobiales</taxon>
        <taxon>Rhizobiaceae</taxon>
        <taxon>Rhizobium/Agrobacterium group</taxon>
        <taxon>Rhizobium</taxon>
    </lineage>
</organism>
<keyword evidence="7" id="KW-0501">Molybdenum cofactor biosynthesis</keyword>
<dbReference type="PANTHER" id="PTHR19136">
    <property type="entry name" value="MOLYBDENUM COFACTOR GUANYLYLTRANSFERASE"/>
    <property type="match status" value="1"/>
</dbReference>